<name>L8WZ82_THACA</name>
<proteinExistence type="predicted"/>
<dbReference type="HOGENOM" id="CLU_1732719_0_0_1"/>
<gene>
    <name evidence="1" type="ORF">AG1IA_02570</name>
</gene>
<dbReference type="AlphaFoldDB" id="L8WZ82"/>
<keyword evidence="2" id="KW-1185">Reference proteome</keyword>
<organism evidence="1 2">
    <name type="scientific">Thanatephorus cucumeris (strain AG1-IA)</name>
    <name type="common">Rice sheath blight fungus</name>
    <name type="synonym">Rhizoctonia solani</name>
    <dbReference type="NCBI Taxonomy" id="983506"/>
    <lineage>
        <taxon>Eukaryota</taxon>
        <taxon>Fungi</taxon>
        <taxon>Dikarya</taxon>
        <taxon>Basidiomycota</taxon>
        <taxon>Agaricomycotina</taxon>
        <taxon>Agaricomycetes</taxon>
        <taxon>Cantharellales</taxon>
        <taxon>Ceratobasidiaceae</taxon>
        <taxon>Rhizoctonia</taxon>
        <taxon>Rhizoctonia solani AG-1</taxon>
    </lineage>
</organism>
<evidence type="ECO:0000313" key="2">
    <source>
        <dbReference type="Proteomes" id="UP000011668"/>
    </source>
</evidence>
<comment type="caution">
    <text evidence="1">The sequence shown here is derived from an EMBL/GenBank/DDBJ whole genome shotgun (WGS) entry which is preliminary data.</text>
</comment>
<accession>L8WZ82</accession>
<reference evidence="1 2" key="1">
    <citation type="journal article" date="2013" name="Nat. Commun.">
        <title>The evolution and pathogenic mechanisms of the rice sheath blight pathogen.</title>
        <authorList>
            <person name="Zheng A."/>
            <person name="Lin R."/>
            <person name="Xu L."/>
            <person name="Qin P."/>
            <person name="Tang C."/>
            <person name="Ai P."/>
            <person name="Zhang D."/>
            <person name="Liu Y."/>
            <person name="Sun Z."/>
            <person name="Feng H."/>
            <person name="Wang Y."/>
            <person name="Chen Y."/>
            <person name="Liang X."/>
            <person name="Fu R."/>
            <person name="Li Q."/>
            <person name="Zhang J."/>
            <person name="Yu X."/>
            <person name="Xie Z."/>
            <person name="Ding L."/>
            <person name="Guan P."/>
            <person name="Tang J."/>
            <person name="Liang Y."/>
            <person name="Wang S."/>
            <person name="Deng Q."/>
            <person name="Li S."/>
            <person name="Zhu J."/>
            <person name="Wang L."/>
            <person name="Liu H."/>
            <person name="Li P."/>
        </authorList>
    </citation>
    <scope>NUCLEOTIDE SEQUENCE [LARGE SCALE GENOMIC DNA]</scope>
    <source>
        <strain evidence="2">AG-1 IA</strain>
    </source>
</reference>
<evidence type="ECO:0000313" key="1">
    <source>
        <dbReference type="EMBL" id="ELU43391.1"/>
    </source>
</evidence>
<protein>
    <submittedName>
        <fullName evidence="1">Uncharacterized protein</fullName>
    </submittedName>
</protein>
<dbReference type="EMBL" id="AFRT01000553">
    <property type="protein sequence ID" value="ELU43391.1"/>
    <property type="molecule type" value="Genomic_DNA"/>
</dbReference>
<dbReference type="Proteomes" id="UP000011668">
    <property type="component" value="Unassembled WGS sequence"/>
</dbReference>
<sequence length="151" mass="16597">MQQAPSGANVGTIPVLQHSPSARMTTHDHCSNIKHHLNTSSPQRHVNPCSNAFSGSGALNESLLLSAMYITQLTCSHDLDDATTITDPGHALRRPGCRPARVRPPVYFQPKPMPLSKTLLHMPCIATWMHNKAHDQKPTLRTRLILLGCLL</sequence>